<dbReference type="InterPro" id="IPR056179">
    <property type="entry name" value="DHQS_C"/>
</dbReference>
<sequence>FVWLEQNMDSLYALDEQALSYAIARCCQIKAEVVAQDEKESGIRALLNLGHTFGHAIEAELGYGNWLHGEAVAAGTVMAAKTAQLQGLISQEQLDRIQAILQKANLPVHTPDSMSFDDFMKHMMRDKKVLAGELRLVLPTSIGTSDVVKGVPEAVIEQAIDYCRTV</sequence>
<organism evidence="4">
    <name type="scientific">marine metagenome</name>
    <dbReference type="NCBI Taxonomy" id="408172"/>
    <lineage>
        <taxon>unclassified sequences</taxon>
        <taxon>metagenomes</taxon>
        <taxon>ecological metagenomes</taxon>
    </lineage>
</organism>
<evidence type="ECO:0000256" key="1">
    <source>
        <dbReference type="ARBA" id="ARBA00023027"/>
    </source>
</evidence>
<dbReference type="EMBL" id="UINC01214240">
    <property type="protein sequence ID" value="SVE39379.1"/>
    <property type="molecule type" value="Genomic_DNA"/>
</dbReference>
<protein>
    <recommendedName>
        <fullName evidence="3">3-dehydroquinate synthase C-terminal domain-containing protein</fullName>
    </recommendedName>
</protein>
<dbReference type="Pfam" id="PF24621">
    <property type="entry name" value="DHQS_C"/>
    <property type="match status" value="1"/>
</dbReference>
<dbReference type="InterPro" id="IPR050071">
    <property type="entry name" value="Dehydroquinate_synthase"/>
</dbReference>
<dbReference type="Gene3D" id="1.20.1090.10">
    <property type="entry name" value="Dehydroquinate synthase-like - alpha domain"/>
    <property type="match status" value="1"/>
</dbReference>
<feature type="domain" description="3-dehydroquinate synthase C-terminal" evidence="3">
    <location>
        <begin position="1"/>
        <end position="129"/>
    </location>
</feature>
<dbReference type="GO" id="GO:0003856">
    <property type="term" value="F:3-dehydroquinate synthase activity"/>
    <property type="evidence" value="ECO:0007669"/>
    <property type="project" value="TreeGrafter"/>
</dbReference>
<evidence type="ECO:0000256" key="2">
    <source>
        <dbReference type="ARBA" id="ARBA00023239"/>
    </source>
</evidence>
<name>A0A383D546_9ZZZZ</name>
<dbReference type="AlphaFoldDB" id="A0A383D546"/>
<gene>
    <name evidence="4" type="ORF">METZ01_LOCUS492233</name>
</gene>
<reference evidence="4" key="1">
    <citation type="submission" date="2018-05" db="EMBL/GenBank/DDBJ databases">
        <authorList>
            <person name="Lanie J.A."/>
            <person name="Ng W.-L."/>
            <person name="Kazmierczak K.M."/>
            <person name="Andrzejewski T.M."/>
            <person name="Davidsen T.M."/>
            <person name="Wayne K.J."/>
            <person name="Tettelin H."/>
            <person name="Glass J.I."/>
            <person name="Rusch D."/>
            <person name="Podicherti R."/>
            <person name="Tsui H.-C.T."/>
            <person name="Winkler M.E."/>
        </authorList>
    </citation>
    <scope>NUCLEOTIDE SEQUENCE</scope>
</reference>
<accession>A0A383D546</accession>
<keyword evidence="1" id="KW-0520">NAD</keyword>
<dbReference type="GO" id="GO:0009073">
    <property type="term" value="P:aromatic amino acid family biosynthetic process"/>
    <property type="evidence" value="ECO:0007669"/>
    <property type="project" value="TreeGrafter"/>
</dbReference>
<dbReference type="SUPFAM" id="SSF56796">
    <property type="entry name" value="Dehydroquinate synthase-like"/>
    <property type="match status" value="1"/>
</dbReference>
<proteinExistence type="predicted"/>
<dbReference type="PANTHER" id="PTHR43622">
    <property type="entry name" value="3-DEHYDROQUINATE SYNTHASE"/>
    <property type="match status" value="1"/>
</dbReference>
<evidence type="ECO:0000313" key="4">
    <source>
        <dbReference type="EMBL" id="SVE39379.1"/>
    </source>
</evidence>
<dbReference type="PANTHER" id="PTHR43622:SF7">
    <property type="entry name" value="3-DEHYDROQUINATE SYNTHASE, CHLOROPLASTIC"/>
    <property type="match status" value="1"/>
</dbReference>
<keyword evidence="2" id="KW-0456">Lyase</keyword>
<feature type="non-terminal residue" evidence="4">
    <location>
        <position position="1"/>
    </location>
</feature>
<evidence type="ECO:0000259" key="3">
    <source>
        <dbReference type="Pfam" id="PF24621"/>
    </source>
</evidence>